<gene>
    <name evidence="1" type="ORF">CFBP5507_26155</name>
</gene>
<dbReference type="EMBL" id="CP109971">
    <property type="protein sequence ID" value="UYZ11195.1"/>
    <property type="molecule type" value="Genomic_DNA"/>
</dbReference>
<organism evidence="1 2">
    <name type="scientific">Agrobacterium salinitolerans</name>
    <dbReference type="NCBI Taxonomy" id="1183413"/>
    <lineage>
        <taxon>Bacteria</taxon>
        <taxon>Pseudomonadati</taxon>
        <taxon>Pseudomonadota</taxon>
        <taxon>Alphaproteobacteria</taxon>
        <taxon>Hyphomicrobiales</taxon>
        <taxon>Rhizobiaceae</taxon>
        <taxon>Rhizobium/Agrobacterium group</taxon>
        <taxon>Agrobacterium</taxon>
    </lineage>
</organism>
<sequence>MTLAVYAPAAIDVSRLPAPDAIEALDFETLFSAFKVRFLEFWNQMRAVNPALPVYDVQSLETDPAGIVGEAWSYLRLMDRQRVNDAFRSLLAAYAKGSNLEAIAAGRNIVRLVVAPATSSSAAIMEGDDALLRRYLLSFDLPAAGSAGRYLYDAWTAWPQSADKSLGIWDARVNGRAVHGRRGDTDVVIAGPMGRLPIDAELAMIRAAVTHPDRAPEAVAISVMAAGRTEYAVSLSLEIVAARASASIIKAEAEKRIIAAATSRVLIGGEIPQALLSGAAFGDGVIRVRDLAPVIIEPDPYKVPVMTSLDIQVEVRT</sequence>
<geneLocation type="plasmid" evidence="1 2">
    <name>pAtCFBP5507b</name>
</geneLocation>
<reference evidence="1" key="1">
    <citation type="submission" date="2022-10" db="EMBL/GenBank/DDBJ databases">
        <title>Complete genome sequence of Agrobacterium salinitolerans CFBP5507.</title>
        <authorList>
            <person name="Tchabashvili S."/>
            <person name="Yen H.-C."/>
            <person name="Haryono M."/>
            <person name="Lin Y.-C."/>
            <person name="Lai E.-M."/>
            <person name="Kuo C.-H."/>
        </authorList>
    </citation>
    <scope>NUCLEOTIDE SEQUENCE</scope>
    <source>
        <strain evidence="1">CFBP5507</strain>
        <plasmid evidence="1">pAtCFBP5507b</plasmid>
    </source>
</reference>
<accession>A0A4Z1R722</accession>
<dbReference type="KEGG" id="asal:CFBP5507_26155"/>
<dbReference type="OrthoDB" id="9793802at2"/>
<dbReference type="AlphaFoldDB" id="A0A4Z1R722"/>
<evidence type="ECO:0000313" key="2">
    <source>
        <dbReference type="Proteomes" id="UP000298735"/>
    </source>
</evidence>
<name>A0A4Z1R722_9HYPH</name>
<dbReference type="RefSeq" id="WP_137409496.1">
    <property type="nucleotide sequence ID" value="NZ_CP109971.1"/>
</dbReference>
<protein>
    <submittedName>
        <fullName evidence="1">Baseplate J/gp47 family protein</fullName>
    </submittedName>
</protein>
<keyword evidence="1" id="KW-0614">Plasmid</keyword>
<dbReference type="Proteomes" id="UP000298735">
    <property type="component" value="Plasmid pAtCFBP5507b"/>
</dbReference>
<proteinExistence type="predicted"/>
<evidence type="ECO:0000313" key="1">
    <source>
        <dbReference type="EMBL" id="UYZ11195.1"/>
    </source>
</evidence>